<accession>A0A8J3AF90</accession>
<dbReference type="Pfam" id="PF00583">
    <property type="entry name" value="Acetyltransf_1"/>
    <property type="match status" value="1"/>
</dbReference>
<comment type="caution">
    <text evidence="2">The sequence shown here is derived from an EMBL/GenBank/DDBJ whole genome shotgun (WGS) entry which is preliminary data.</text>
</comment>
<evidence type="ECO:0000313" key="3">
    <source>
        <dbReference type="Proteomes" id="UP000650511"/>
    </source>
</evidence>
<gene>
    <name evidence="2" type="ORF">GCM10011354_22420</name>
</gene>
<dbReference type="InterPro" id="IPR000182">
    <property type="entry name" value="GNAT_dom"/>
</dbReference>
<dbReference type="Proteomes" id="UP000650511">
    <property type="component" value="Unassembled WGS sequence"/>
</dbReference>
<dbReference type="CDD" id="cd04301">
    <property type="entry name" value="NAT_SF"/>
    <property type="match status" value="1"/>
</dbReference>
<reference evidence="2" key="2">
    <citation type="submission" date="2020-09" db="EMBL/GenBank/DDBJ databases">
        <authorList>
            <person name="Sun Q."/>
            <person name="Zhou Y."/>
        </authorList>
    </citation>
    <scope>NUCLEOTIDE SEQUENCE</scope>
    <source>
        <strain evidence="2">CGMCC 1.14988</strain>
    </source>
</reference>
<evidence type="ECO:0000259" key="1">
    <source>
        <dbReference type="PROSITE" id="PS51186"/>
    </source>
</evidence>
<dbReference type="OrthoDB" id="4549080at2"/>
<dbReference type="Gene3D" id="3.40.630.30">
    <property type="match status" value="1"/>
</dbReference>
<proteinExistence type="predicted"/>
<feature type="domain" description="N-acetyltransferase" evidence="1">
    <location>
        <begin position="1"/>
        <end position="128"/>
    </location>
</feature>
<reference evidence="2" key="1">
    <citation type="journal article" date="2014" name="Int. J. Syst. Evol. Microbiol.">
        <title>Complete genome sequence of Corynebacterium casei LMG S-19264T (=DSM 44701T), isolated from a smear-ripened cheese.</title>
        <authorList>
            <consortium name="US DOE Joint Genome Institute (JGI-PGF)"/>
            <person name="Walter F."/>
            <person name="Albersmeier A."/>
            <person name="Kalinowski J."/>
            <person name="Ruckert C."/>
        </authorList>
    </citation>
    <scope>NUCLEOTIDE SEQUENCE</scope>
    <source>
        <strain evidence="2">CGMCC 1.14988</strain>
    </source>
</reference>
<dbReference type="InterPro" id="IPR016181">
    <property type="entry name" value="Acyl_CoA_acyltransferase"/>
</dbReference>
<protein>
    <recommendedName>
        <fullName evidence="1">N-acetyltransferase domain-containing protein</fullName>
    </recommendedName>
</protein>
<dbReference type="PROSITE" id="PS51186">
    <property type="entry name" value="GNAT"/>
    <property type="match status" value="1"/>
</dbReference>
<sequence>MWRGRVTNEELNALHAEGLDHPCLDDDWVTRLERHSLGWVVARDDDGQLVGFVNVAWDGGVHAFVLDTLVAASHRHRGIGQALVRRAVDGAREAGCAWLHVDWDGGLDRFYLDRCGFVPTAAGLHRLR</sequence>
<dbReference type="EMBL" id="BMHA01000008">
    <property type="protein sequence ID" value="GGI07105.1"/>
    <property type="molecule type" value="Genomic_DNA"/>
</dbReference>
<evidence type="ECO:0000313" key="2">
    <source>
        <dbReference type="EMBL" id="GGI07105.1"/>
    </source>
</evidence>
<dbReference type="GO" id="GO:0016747">
    <property type="term" value="F:acyltransferase activity, transferring groups other than amino-acyl groups"/>
    <property type="evidence" value="ECO:0007669"/>
    <property type="project" value="InterPro"/>
</dbReference>
<organism evidence="2 3">
    <name type="scientific">Egicoccus halophilus</name>
    <dbReference type="NCBI Taxonomy" id="1670830"/>
    <lineage>
        <taxon>Bacteria</taxon>
        <taxon>Bacillati</taxon>
        <taxon>Actinomycetota</taxon>
        <taxon>Nitriliruptoria</taxon>
        <taxon>Egicoccales</taxon>
        <taxon>Egicoccaceae</taxon>
        <taxon>Egicoccus</taxon>
    </lineage>
</organism>
<name>A0A8J3AF90_9ACTN</name>
<dbReference type="AlphaFoldDB" id="A0A8J3AF90"/>
<dbReference type="SUPFAM" id="SSF55729">
    <property type="entry name" value="Acyl-CoA N-acyltransferases (Nat)"/>
    <property type="match status" value="1"/>
</dbReference>
<keyword evidence="3" id="KW-1185">Reference proteome</keyword>